<evidence type="ECO:0000256" key="5">
    <source>
        <dbReference type="ARBA" id="ARBA00022737"/>
    </source>
</evidence>
<dbReference type="SUPFAM" id="SSF52540">
    <property type="entry name" value="P-loop containing nucleoside triphosphate hydrolases"/>
    <property type="match status" value="1"/>
</dbReference>
<evidence type="ECO:0000256" key="6">
    <source>
        <dbReference type="ARBA" id="ARBA00022741"/>
    </source>
</evidence>
<keyword evidence="8 10" id="KW-1133">Transmembrane helix</keyword>
<dbReference type="CDD" id="cd18606">
    <property type="entry name" value="ABC_6TM_YOR1_D2_like"/>
    <property type="match status" value="1"/>
</dbReference>
<keyword evidence="5" id="KW-0677">Repeat</keyword>
<evidence type="ECO:0000256" key="1">
    <source>
        <dbReference type="ARBA" id="ARBA00004141"/>
    </source>
</evidence>
<comment type="caution">
    <text evidence="13">The sequence shown here is derived from an EMBL/GenBank/DDBJ whole genome shotgun (WGS) entry which is preliminary data.</text>
</comment>
<keyword evidence="3" id="KW-0813">Transport</keyword>
<evidence type="ECO:0000256" key="9">
    <source>
        <dbReference type="ARBA" id="ARBA00023136"/>
    </source>
</evidence>
<evidence type="ECO:0000256" key="8">
    <source>
        <dbReference type="ARBA" id="ARBA00022989"/>
    </source>
</evidence>
<accession>A0A9P7KNB6</accession>
<dbReference type="Gene3D" id="3.40.50.300">
    <property type="entry name" value="P-loop containing nucleotide triphosphate hydrolases"/>
    <property type="match status" value="2"/>
</dbReference>
<dbReference type="SUPFAM" id="SSF90123">
    <property type="entry name" value="ABC transporter transmembrane region"/>
    <property type="match status" value="1"/>
</dbReference>
<evidence type="ECO:0000256" key="4">
    <source>
        <dbReference type="ARBA" id="ARBA00022692"/>
    </source>
</evidence>
<dbReference type="InterPro" id="IPR027417">
    <property type="entry name" value="P-loop_NTPase"/>
</dbReference>
<feature type="domain" description="ABC transmembrane type-1" evidence="12">
    <location>
        <begin position="1"/>
        <end position="184"/>
    </location>
</feature>
<keyword evidence="6" id="KW-0547">Nucleotide-binding</keyword>
<dbReference type="PANTHER" id="PTHR24223">
    <property type="entry name" value="ATP-BINDING CASSETTE SUB-FAMILY C"/>
    <property type="match status" value="1"/>
</dbReference>
<dbReference type="AlphaFoldDB" id="A0A9P7KNB6"/>
<dbReference type="GO" id="GO:0016020">
    <property type="term" value="C:membrane"/>
    <property type="evidence" value="ECO:0007669"/>
    <property type="project" value="UniProtKB-SubCell"/>
</dbReference>
<dbReference type="GO" id="GO:0005524">
    <property type="term" value="F:ATP binding"/>
    <property type="evidence" value="ECO:0007669"/>
    <property type="project" value="UniProtKB-KW"/>
</dbReference>
<feature type="transmembrane region" description="Helical" evidence="10">
    <location>
        <begin position="29"/>
        <end position="61"/>
    </location>
</feature>
<evidence type="ECO:0000256" key="2">
    <source>
        <dbReference type="ARBA" id="ARBA00009726"/>
    </source>
</evidence>
<reference evidence="13" key="1">
    <citation type="submission" date="2021-02" db="EMBL/GenBank/DDBJ databases">
        <authorList>
            <person name="Nieuwenhuis M."/>
            <person name="Van De Peppel L.J.J."/>
        </authorList>
    </citation>
    <scope>NUCLEOTIDE SEQUENCE</scope>
    <source>
        <strain evidence="13">D49</strain>
    </source>
</reference>
<dbReference type="InterPro" id="IPR011527">
    <property type="entry name" value="ABC1_TM_dom"/>
</dbReference>
<dbReference type="InterPro" id="IPR036640">
    <property type="entry name" value="ABC1_TM_sf"/>
</dbReference>
<dbReference type="GO" id="GO:0140359">
    <property type="term" value="F:ABC-type transporter activity"/>
    <property type="evidence" value="ECO:0007669"/>
    <property type="project" value="InterPro"/>
</dbReference>
<dbReference type="InterPro" id="IPR050173">
    <property type="entry name" value="ABC_transporter_C-like"/>
</dbReference>
<dbReference type="EMBL" id="JABCKI010000056">
    <property type="protein sequence ID" value="KAG5653386.1"/>
    <property type="molecule type" value="Genomic_DNA"/>
</dbReference>
<evidence type="ECO:0000256" key="10">
    <source>
        <dbReference type="SAM" id="Phobius"/>
    </source>
</evidence>
<dbReference type="OrthoDB" id="6500128at2759"/>
<dbReference type="PROSITE" id="PS50893">
    <property type="entry name" value="ABC_TRANSPORTER_2"/>
    <property type="match status" value="1"/>
</dbReference>
<dbReference type="PANTHER" id="PTHR24223:SF456">
    <property type="entry name" value="MULTIDRUG RESISTANCE-ASSOCIATED PROTEIN LETHAL(2)03659"/>
    <property type="match status" value="1"/>
</dbReference>
<evidence type="ECO:0000259" key="12">
    <source>
        <dbReference type="PROSITE" id="PS50929"/>
    </source>
</evidence>
<name>A0A9P7KNB6_9AGAR</name>
<proteinExistence type="inferred from homology"/>
<feature type="domain" description="ABC transporter" evidence="11">
    <location>
        <begin position="222"/>
        <end position="434"/>
    </location>
</feature>
<evidence type="ECO:0000259" key="11">
    <source>
        <dbReference type="PROSITE" id="PS50893"/>
    </source>
</evidence>
<organism evidence="13 14">
    <name type="scientific">Sphagnurus paluster</name>
    <dbReference type="NCBI Taxonomy" id="117069"/>
    <lineage>
        <taxon>Eukaryota</taxon>
        <taxon>Fungi</taxon>
        <taxon>Dikarya</taxon>
        <taxon>Basidiomycota</taxon>
        <taxon>Agaricomycotina</taxon>
        <taxon>Agaricomycetes</taxon>
        <taxon>Agaricomycetidae</taxon>
        <taxon>Agaricales</taxon>
        <taxon>Tricholomatineae</taxon>
        <taxon>Lyophyllaceae</taxon>
        <taxon>Sphagnurus</taxon>
    </lineage>
</organism>
<gene>
    <name evidence="13" type="ORF">H0H81_000773</name>
</gene>
<dbReference type="GO" id="GO:0016887">
    <property type="term" value="F:ATP hydrolysis activity"/>
    <property type="evidence" value="ECO:0007669"/>
    <property type="project" value="InterPro"/>
</dbReference>
<dbReference type="Pfam" id="PF00005">
    <property type="entry name" value="ABC_tran"/>
    <property type="match status" value="1"/>
</dbReference>
<dbReference type="Proteomes" id="UP000717328">
    <property type="component" value="Unassembled WGS sequence"/>
</dbReference>
<keyword evidence="4 10" id="KW-0812">Transmembrane</keyword>
<keyword evidence="9 10" id="KW-0472">Membrane</keyword>
<keyword evidence="14" id="KW-1185">Reference proteome</keyword>
<dbReference type="InterPro" id="IPR003439">
    <property type="entry name" value="ABC_transporter-like_ATP-bd"/>
</dbReference>
<dbReference type="Pfam" id="PF00664">
    <property type="entry name" value="ABC_membrane"/>
    <property type="match status" value="1"/>
</dbReference>
<comment type="subcellular location">
    <subcellularLocation>
        <location evidence="1">Membrane</location>
        <topology evidence="1">Multi-pass membrane protein</topology>
    </subcellularLocation>
</comment>
<reference evidence="13" key="2">
    <citation type="submission" date="2021-10" db="EMBL/GenBank/DDBJ databases">
        <title>Phylogenomics reveals ancestral predisposition of the termite-cultivated fungus Termitomyces towards a domesticated lifestyle.</title>
        <authorList>
            <person name="Auxier B."/>
            <person name="Grum-Grzhimaylo A."/>
            <person name="Cardenas M.E."/>
            <person name="Lodge J.D."/>
            <person name="Laessoe T."/>
            <person name="Pedersen O."/>
            <person name="Smith M.E."/>
            <person name="Kuyper T.W."/>
            <person name="Franco-Molano E.A."/>
            <person name="Baroni T.J."/>
            <person name="Aanen D.K."/>
        </authorList>
    </citation>
    <scope>NUCLEOTIDE SEQUENCE</scope>
    <source>
        <strain evidence="13">D49</strain>
    </source>
</reference>
<evidence type="ECO:0000313" key="14">
    <source>
        <dbReference type="Proteomes" id="UP000717328"/>
    </source>
</evidence>
<dbReference type="FunFam" id="1.20.1560.10:FF:000013">
    <property type="entry name" value="ABC transporter C family member 2"/>
    <property type="match status" value="1"/>
</dbReference>
<evidence type="ECO:0000256" key="3">
    <source>
        <dbReference type="ARBA" id="ARBA00022448"/>
    </source>
</evidence>
<feature type="transmembrane region" description="Helical" evidence="10">
    <location>
        <begin position="133"/>
        <end position="153"/>
    </location>
</feature>
<evidence type="ECO:0000313" key="13">
    <source>
        <dbReference type="EMBL" id="KAG5653386.1"/>
    </source>
</evidence>
<dbReference type="Gene3D" id="1.20.1560.10">
    <property type="entry name" value="ABC transporter type 1, transmembrane domain"/>
    <property type="match status" value="1"/>
</dbReference>
<comment type="similarity">
    <text evidence="2">Belongs to the ABC transporter superfamily. ABCC family. Conjugate transporter (TC 3.A.1.208) subfamily.</text>
</comment>
<dbReference type="PROSITE" id="PS50929">
    <property type="entry name" value="ABC_TM1F"/>
    <property type="match status" value="1"/>
</dbReference>
<protein>
    <recommendedName>
        <fullName evidence="15">P-loop containing nucleoside triphosphate hydrolase protein</fullName>
    </recommendedName>
</protein>
<dbReference type="SMART" id="SM00382">
    <property type="entry name" value="AAA"/>
    <property type="match status" value="1"/>
</dbReference>
<keyword evidence="7" id="KW-0067">ATP-binding</keyword>
<dbReference type="InterPro" id="IPR003593">
    <property type="entry name" value="AAA+_ATPase"/>
</dbReference>
<evidence type="ECO:0008006" key="15">
    <source>
        <dbReference type="Google" id="ProtNLM"/>
    </source>
</evidence>
<evidence type="ECO:0000256" key="7">
    <source>
        <dbReference type="ARBA" id="ARBA00022840"/>
    </source>
</evidence>
<sequence length="455" mass="50477">MNRFSKDIDTIDNLLGDSLRMFAGTTSSILGAIILISIVLPWFLIGVACIIILYIYAAAFYRASARELKRLDAVLRSSLYSHFSESLSGLATIRAYGESERFRLDNESRVDVENRAYWLTVTNQRWLGIRLDFLGALLTFIVAMLAVGTRFTISPAQTGLVLSYILSVQQAFGWLVRQSAEVENNMNSVERIVHYATAVEQEAPHELPDAKPSSKWPAHGRVELKDVVLSYRPELPPVLKGISMTVAAGEKIGIVGRTGAGKSSIMTVSGTLRSNLDPFGEHDDATLWDALKRSYLVENSPKRNSLMAADDDIPSGAHTPMNRFTLDSAIEDEGGNLSIGQRSLVSLARALVKDSQVIILDEATASVDYETDRNIQDTIAYEFKDRTILCIAHRLRTIISYDRICVLDAGEIAEFDTPVRLYHNPNGIFRGMCERSSITLEDLQLAAKITNNEHD</sequence>